<keyword evidence="1" id="KW-0472">Membrane</keyword>
<reference evidence="2" key="1">
    <citation type="submission" date="2023-11" db="EMBL/GenBank/DDBJ databases">
        <title>Genome assemblies of two species of porcelain crab, Petrolisthes cinctipes and Petrolisthes manimaculis (Anomura: Porcellanidae).</title>
        <authorList>
            <person name="Angst P."/>
        </authorList>
    </citation>
    <scope>NUCLEOTIDE SEQUENCE</scope>
    <source>
        <strain evidence="2">PB745_02</strain>
        <tissue evidence="2">Gill</tissue>
    </source>
</reference>
<evidence type="ECO:0000313" key="2">
    <source>
        <dbReference type="EMBL" id="KAK4311384.1"/>
    </source>
</evidence>
<dbReference type="AlphaFoldDB" id="A0AAE1PQ62"/>
<evidence type="ECO:0000256" key="1">
    <source>
        <dbReference type="SAM" id="Phobius"/>
    </source>
</evidence>
<keyword evidence="1" id="KW-1133">Transmembrane helix</keyword>
<evidence type="ECO:0000313" key="3">
    <source>
        <dbReference type="Proteomes" id="UP001292094"/>
    </source>
</evidence>
<feature type="transmembrane region" description="Helical" evidence="1">
    <location>
        <begin position="85"/>
        <end position="105"/>
    </location>
</feature>
<proteinExistence type="predicted"/>
<protein>
    <submittedName>
        <fullName evidence="2">Uncharacterized protein</fullName>
    </submittedName>
</protein>
<accession>A0AAE1PQ62</accession>
<keyword evidence="1" id="KW-0812">Transmembrane</keyword>
<organism evidence="2 3">
    <name type="scientific">Petrolisthes manimaculis</name>
    <dbReference type="NCBI Taxonomy" id="1843537"/>
    <lineage>
        <taxon>Eukaryota</taxon>
        <taxon>Metazoa</taxon>
        <taxon>Ecdysozoa</taxon>
        <taxon>Arthropoda</taxon>
        <taxon>Crustacea</taxon>
        <taxon>Multicrustacea</taxon>
        <taxon>Malacostraca</taxon>
        <taxon>Eumalacostraca</taxon>
        <taxon>Eucarida</taxon>
        <taxon>Decapoda</taxon>
        <taxon>Pleocyemata</taxon>
        <taxon>Anomura</taxon>
        <taxon>Galatheoidea</taxon>
        <taxon>Porcellanidae</taxon>
        <taxon>Petrolisthes</taxon>
    </lineage>
</organism>
<sequence length="181" mass="19997">MGPDAYRGQLSKRRMCLFKSVLEERFGSWSRMEAHHNKLFYHTIQTSTIMHAPVTTINPAAAAVLDQGLRSLGFDLGSLLKSVDVQTVGVVALFVLIGILLFDVFNYGYTSYAGDTSSYVSYGRSLATSAAKVWDEREQLGLSSGRGSRNLDTMTQVLDSLADAVLKYEELSDNLVDDTRQ</sequence>
<comment type="caution">
    <text evidence="2">The sequence shown here is derived from an EMBL/GenBank/DDBJ whole genome shotgun (WGS) entry which is preliminary data.</text>
</comment>
<name>A0AAE1PQ62_9EUCA</name>
<dbReference type="EMBL" id="JAWZYT010001520">
    <property type="protein sequence ID" value="KAK4311384.1"/>
    <property type="molecule type" value="Genomic_DNA"/>
</dbReference>
<gene>
    <name evidence="2" type="ORF">Pmani_017108</name>
</gene>
<dbReference type="Proteomes" id="UP001292094">
    <property type="component" value="Unassembled WGS sequence"/>
</dbReference>
<keyword evidence="3" id="KW-1185">Reference proteome</keyword>